<dbReference type="CDD" id="cd12148">
    <property type="entry name" value="fungal_TF_MHR"/>
    <property type="match status" value="1"/>
</dbReference>
<evidence type="ECO:0000259" key="7">
    <source>
        <dbReference type="PROSITE" id="PS50048"/>
    </source>
</evidence>
<evidence type="ECO:0000256" key="5">
    <source>
        <dbReference type="ARBA" id="ARBA00023242"/>
    </source>
</evidence>
<dbReference type="PROSITE" id="PS50048">
    <property type="entry name" value="ZN2_CY6_FUNGAL_2"/>
    <property type="match status" value="1"/>
</dbReference>
<keyword evidence="1" id="KW-0479">Metal-binding</keyword>
<feature type="region of interest" description="Disordered" evidence="6">
    <location>
        <begin position="68"/>
        <end position="102"/>
    </location>
</feature>
<dbReference type="AlphaFoldDB" id="A0A5N7AUH2"/>
<dbReference type="GO" id="GO:0000978">
    <property type="term" value="F:RNA polymerase II cis-regulatory region sequence-specific DNA binding"/>
    <property type="evidence" value="ECO:0007669"/>
    <property type="project" value="TreeGrafter"/>
</dbReference>
<evidence type="ECO:0000256" key="2">
    <source>
        <dbReference type="ARBA" id="ARBA00023015"/>
    </source>
</evidence>
<organism evidence="8 9">
    <name type="scientific">Aspergillus bertholletiae</name>
    <dbReference type="NCBI Taxonomy" id="1226010"/>
    <lineage>
        <taxon>Eukaryota</taxon>
        <taxon>Fungi</taxon>
        <taxon>Dikarya</taxon>
        <taxon>Ascomycota</taxon>
        <taxon>Pezizomycotina</taxon>
        <taxon>Eurotiomycetes</taxon>
        <taxon>Eurotiomycetidae</taxon>
        <taxon>Eurotiales</taxon>
        <taxon>Aspergillaceae</taxon>
        <taxon>Aspergillus</taxon>
        <taxon>Aspergillus subgen. Circumdati</taxon>
    </lineage>
</organism>
<dbReference type="CDD" id="cd00067">
    <property type="entry name" value="GAL4"/>
    <property type="match status" value="1"/>
</dbReference>
<evidence type="ECO:0000256" key="3">
    <source>
        <dbReference type="ARBA" id="ARBA00023125"/>
    </source>
</evidence>
<reference evidence="8 9" key="1">
    <citation type="submission" date="2019-04" db="EMBL/GenBank/DDBJ databases">
        <title>Friends and foes A comparative genomics studyof 23 Aspergillus species from section Flavi.</title>
        <authorList>
            <consortium name="DOE Joint Genome Institute"/>
            <person name="Kjaerbolling I."/>
            <person name="Vesth T."/>
            <person name="Frisvad J.C."/>
            <person name="Nybo J.L."/>
            <person name="Theobald S."/>
            <person name="Kildgaard S."/>
            <person name="Isbrandt T."/>
            <person name="Kuo A."/>
            <person name="Sato A."/>
            <person name="Lyhne E.K."/>
            <person name="Kogle M.E."/>
            <person name="Wiebenga A."/>
            <person name="Kun R.S."/>
            <person name="Lubbers R.J."/>
            <person name="Makela M.R."/>
            <person name="Barry K."/>
            <person name="Chovatia M."/>
            <person name="Clum A."/>
            <person name="Daum C."/>
            <person name="Haridas S."/>
            <person name="He G."/>
            <person name="LaButti K."/>
            <person name="Lipzen A."/>
            <person name="Mondo S."/>
            <person name="Riley R."/>
            <person name="Salamov A."/>
            <person name="Simmons B.A."/>
            <person name="Magnuson J.K."/>
            <person name="Henrissat B."/>
            <person name="Mortensen U.H."/>
            <person name="Larsen T.O."/>
            <person name="Devries R.P."/>
            <person name="Grigoriev I.V."/>
            <person name="Machida M."/>
            <person name="Baker S.E."/>
            <person name="Andersen M.R."/>
        </authorList>
    </citation>
    <scope>NUCLEOTIDE SEQUENCE [LARGE SCALE GENOMIC DNA]</scope>
    <source>
        <strain evidence="8 9">IBT 29228</strain>
    </source>
</reference>
<dbReference type="GO" id="GO:0006351">
    <property type="term" value="P:DNA-templated transcription"/>
    <property type="evidence" value="ECO:0007669"/>
    <property type="project" value="InterPro"/>
</dbReference>
<evidence type="ECO:0000256" key="4">
    <source>
        <dbReference type="ARBA" id="ARBA00023163"/>
    </source>
</evidence>
<gene>
    <name evidence="8" type="ORF">BDV26DRAFT_301071</name>
</gene>
<dbReference type="Proteomes" id="UP000326198">
    <property type="component" value="Unassembled WGS sequence"/>
</dbReference>
<dbReference type="GO" id="GO:0000435">
    <property type="term" value="P:positive regulation of transcription from RNA polymerase II promoter by galactose"/>
    <property type="evidence" value="ECO:0007669"/>
    <property type="project" value="TreeGrafter"/>
</dbReference>
<dbReference type="Pfam" id="PF00172">
    <property type="entry name" value="Zn_clus"/>
    <property type="match status" value="1"/>
</dbReference>
<dbReference type="InterPro" id="IPR051127">
    <property type="entry name" value="Fungal_SecMet_Regulators"/>
</dbReference>
<name>A0A5N7AUH2_9EURO</name>
<feature type="compositionally biased region" description="Basic and acidic residues" evidence="6">
    <location>
        <begin position="82"/>
        <end position="102"/>
    </location>
</feature>
<feature type="region of interest" description="Disordered" evidence="6">
    <location>
        <begin position="1"/>
        <end position="22"/>
    </location>
</feature>
<proteinExistence type="predicted"/>
<accession>A0A5N7AUH2</accession>
<keyword evidence="9" id="KW-1185">Reference proteome</keyword>
<evidence type="ECO:0000313" key="8">
    <source>
        <dbReference type="EMBL" id="KAE8373497.1"/>
    </source>
</evidence>
<dbReference type="InterPro" id="IPR001138">
    <property type="entry name" value="Zn2Cys6_DnaBD"/>
</dbReference>
<dbReference type="SMART" id="SM00906">
    <property type="entry name" value="Fungal_trans"/>
    <property type="match status" value="1"/>
</dbReference>
<dbReference type="PROSITE" id="PS00463">
    <property type="entry name" value="ZN2_CY6_FUNGAL_1"/>
    <property type="match status" value="1"/>
</dbReference>
<dbReference type="Pfam" id="PF04082">
    <property type="entry name" value="Fungal_trans"/>
    <property type="match status" value="1"/>
</dbReference>
<dbReference type="EMBL" id="ML736313">
    <property type="protein sequence ID" value="KAE8373497.1"/>
    <property type="molecule type" value="Genomic_DNA"/>
</dbReference>
<evidence type="ECO:0000313" key="9">
    <source>
        <dbReference type="Proteomes" id="UP000326198"/>
    </source>
</evidence>
<keyword evidence="5" id="KW-0539">Nucleus</keyword>
<dbReference type="InterPro" id="IPR007219">
    <property type="entry name" value="XnlR_reg_dom"/>
</dbReference>
<dbReference type="OrthoDB" id="2283488at2759"/>
<dbReference type="InterPro" id="IPR036864">
    <property type="entry name" value="Zn2-C6_fun-type_DNA-bd_sf"/>
</dbReference>
<feature type="domain" description="Zn(2)-C6 fungal-type" evidence="7">
    <location>
        <begin position="32"/>
        <end position="59"/>
    </location>
</feature>
<dbReference type="GO" id="GO:0000981">
    <property type="term" value="F:DNA-binding transcription factor activity, RNA polymerase II-specific"/>
    <property type="evidence" value="ECO:0007669"/>
    <property type="project" value="InterPro"/>
</dbReference>
<dbReference type="Gene3D" id="4.10.240.10">
    <property type="entry name" value="Zn(2)-C6 fungal-type DNA-binding domain"/>
    <property type="match status" value="1"/>
</dbReference>
<dbReference type="SUPFAM" id="SSF57701">
    <property type="entry name" value="Zn2/Cys6 DNA-binding domain"/>
    <property type="match status" value="1"/>
</dbReference>
<evidence type="ECO:0000256" key="6">
    <source>
        <dbReference type="SAM" id="MobiDB-lite"/>
    </source>
</evidence>
<evidence type="ECO:0000256" key="1">
    <source>
        <dbReference type="ARBA" id="ARBA00022723"/>
    </source>
</evidence>
<protein>
    <submittedName>
        <fullName evidence="8">Fungal-specific transcription factor domain-containing protein</fullName>
    </submittedName>
</protein>
<dbReference type="PANTHER" id="PTHR47424">
    <property type="entry name" value="REGULATORY PROTEIN GAL4"/>
    <property type="match status" value="1"/>
</dbReference>
<dbReference type="GO" id="GO:0005634">
    <property type="term" value="C:nucleus"/>
    <property type="evidence" value="ECO:0007669"/>
    <property type="project" value="TreeGrafter"/>
</dbReference>
<keyword evidence="3" id="KW-0238">DNA-binding</keyword>
<keyword evidence="2" id="KW-0805">Transcription regulation</keyword>
<dbReference type="GO" id="GO:0008270">
    <property type="term" value="F:zinc ion binding"/>
    <property type="evidence" value="ECO:0007669"/>
    <property type="project" value="InterPro"/>
</dbReference>
<keyword evidence="4" id="KW-0804">Transcription</keyword>
<dbReference type="PANTHER" id="PTHR47424:SF12">
    <property type="entry name" value="TRANSCRIPTION FACTOR ASQA"/>
    <property type="match status" value="1"/>
</dbReference>
<sequence>MFATFNSSMDHRSNSNSLTTSMRPKRITVARACDWCRLNRVRCDDGQPCKNCRNRGVQCCKESKSAEQATRSSAAPLGNEPDILRSRGMEMSDSGNKRAEERKNATALRQNCPARGSHGTSSRWHWPGVWVANSVDTKSEPRYYGPSSFMYFADRLRTYLQESLSQPQLGNALHSFTCSSVSSSPSNAVDEEEFVEGALTRQQEEYLLSLFWQSYHTIIPIVDAHGFCADYHSLWGDAQGSTRRPSALVDIILALCMQYSAALMASGEVETMQPDSNDANTAGHWVYQRCQRLLLRDQDTLSIGMLQSYILSAVYLMNASCLSASHRALGIAIHTATSLGLHHEPEIYPRTPQQVLRRRIWRTLFFLDSKLSLELGHPYLMRECDVRVDLIGPVETCPSIPTFGDINSLSYHNECVKLAAKVRRICITGFQKCSEAMSRHNEASIYQAPSVLDSGTSYLHQSMDDLQTWAQDVPPSLKLARKGNVAPFSTARSPLESGVYAPLWLQRQRVLLELLYHNLVMTLYRPYIKFPSVSAESLPFIGHTTAQTTDGSSLCALNHATATINIVHQILTETDILNSWNRAYQYTWDATLTILGFRLAHPMCPHSFSARRATAIAMESFNIFSRYGFSAATQAVKITKEADNAIDFMVQSLLSSGSGSSLKTGPMGPQLMQGAGTLPPFPDLLQQSCSLPQGNPFPAYSMKLADTSPPLFLGEAPTILPTNPPTDLVSEIIDQSWIPNDWWRE</sequence>